<accession>A0AAD5QPQ6</accession>
<keyword evidence="4" id="KW-1185">Reference proteome</keyword>
<dbReference type="InterPro" id="IPR001506">
    <property type="entry name" value="Peptidase_M12A"/>
</dbReference>
<dbReference type="Pfam" id="PF01400">
    <property type="entry name" value="Astacin"/>
    <property type="match status" value="1"/>
</dbReference>
<dbReference type="Proteomes" id="UP001196413">
    <property type="component" value="Unassembled WGS sequence"/>
</dbReference>
<evidence type="ECO:0000313" key="4">
    <source>
        <dbReference type="Proteomes" id="UP001196413"/>
    </source>
</evidence>
<evidence type="ECO:0000259" key="2">
    <source>
        <dbReference type="PROSITE" id="PS51864"/>
    </source>
</evidence>
<dbReference type="InterPro" id="IPR024079">
    <property type="entry name" value="MetalloPept_cat_dom_sf"/>
</dbReference>
<dbReference type="Gene3D" id="3.40.390.10">
    <property type="entry name" value="Collagenase (Catalytic Domain)"/>
    <property type="match status" value="1"/>
</dbReference>
<organism evidence="3 4">
    <name type="scientific">Parelaphostrongylus tenuis</name>
    <name type="common">Meningeal worm</name>
    <dbReference type="NCBI Taxonomy" id="148309"/>
    <lineage>
        <taxon>Eukaryota</taxon>
        <taxon>Metazoa</taxon>
        <taxon>Ecdysozoa</taxon>
        <taxon>Nematoda</taxon>
        <taxon>Chromadorea</taxon>
        <taxon>Rhabditida</taxon>
        <taxon>Rhabditina</taxon>
        <taxon>Rhabditomorpha</taxon>
        <taxon>Strongyloidea</taxon>
        <taxon>Metastrongylidae</taxon>
        <taxon>Parelaphostrongylus</taxon>
    </lineage>
</organism>
<evidence type="ECO:0000313" key="3">
    <source>
        <dbReference type="EMBL" id="KAJ1357159.1"/>
    </source>
</evidence>
<dbReference type="PROSITE" id="PS51864">
    <property type="entry name" value="ASTACIN"/>
    <property type="match status" value="1"/>
</dbReference>
<reference evidence="3" key="1">
    <citation type="submission" date="2021-06" db="EMBL/GenBank/DDBJ databases">
        <title>Parelaphostrongylus tenuis whole genome reference sequence.</title>
        <authorList>
            <person name="Garwood T.J."/>
            <person name="Larsen P.A."/>
            <person name="Fountain-Jones N.M."/>
            <person name="Garbe J.R."/>
            <person name="Macchietto M.G."/>
            <person name="Kania S.A."/>
            <person name="Gerhold R.W."/>
            <person name="Richards J.E."/>
            <person name="Wolf T.M."/>
        </authorList>
    </citation>
    <scope>NUCLEOTIDE SEQUENCE</scope>
    <source>
        <strain evidence="3">MNPRO001-30</strain>
        <tissue evidence="3">Meninges</tissue>
    </source>
</reference>
<gene>
    <name evidence="3" type="ORF">KIN20_015230</name>
</gene>
<dbReference type="GO" id="GO:0004222">
    <property type="term" value="F:metalloendopeptidase activity"/>
    <property type="evidence" value="ECO:0007669"/>
    <property type="project" value="InterPro"/>
</dbReference>
<feature type="domain" description="Peptidase M12A" evidence="2">
    <location>
        <begin position="1"/>
        <end position="113"/>
    </location>
</feature>
<comment type="caution">
    <text evidence="1">Lacks conserved residue(s) required for the propagation of feature annotation.</text>
</comment>
<dbReference type="PANTHER" id="PTHR10127:SF880">
    <property type="entry name" value="ZINC METALLOPROTEINASE NAS-5"/>
    <property type="match status" value="1"/>
</dbReference>
<dbReference type="EMBL" id="JAHQIW010003054">
    <property type="protein sequence ID" value="KAJ1357159.1"/>
    <property type="molecule type" value="Genomic_DNA"/>
</dbReference>
<sequence>MSDPLVDDVDECECSQIISDAHHELKRFVFFASPEYDAHSEESQFDIIPSTEATVYNISYDYKSLMHYGKREFAQPNKITMEALDPKYTDVIGTATRASKCDYQKVCNIYGCKTCNRKSKKTVKQNGEIWKTVAMSASKRLLNKECLDEQPNFCQALKEMRILDCGYNYAKKSCCATCNAATP</sequence>
<name>A0AAD5QPQ6_PARTN</name>
<comment type="caution">
    <text evidence="3">The sequence shown here is derived from an EMBL/GenBank/DDBJ whole genome shotgun (WGS) entry which is preliminary data.</text>
</comment>
<dbReference type="GO" id="GO:0006508">
    <property type="term" value="P:proteolysis"/>
    <property type="evidence" value="ECO:0007669"/>
    <property type="project" value="InterPro"/>
</dbReference>
<dbReference type="PANTHER" id="PTHR10127">
    <property type="entry name" value="DISCOIDIN, CUB, EGF, LAMININ , AND ZINC METALLOPROTEASE DOMAIN CONTAINING"/>
    <property type="match status" value="1"/>
</dbReference>
<dbReference type="AlphaFoldDB" id="A0AAD5QPQ6"/>
<dbReference type="SUPFAM" id="SSF55486">
    <property type="entry name" value="Metalloproteases ('zincins'), catalytic domain"/>
    <property type="match status" value="1"/>
</dbReference>
<evidence type="ECO:0000256" key="1">
    <source>
        <dbReference type="PROSITE-ProRule" id="PRU01211"/>
    </source>
</evidence>
<proteinExistence type="predicted"/>
<protein>
    <recommendedName>
        <fullName evidence="2">Peptidase M12A domain-containing protein</fullName>
    </recommendedName>
</protein>